<evidence type="ECO:0000256" key="1">
    <source>
        <dbReference type="ARBA" id="ARBA00004651"/>
    </source>
</evidence>
<gene>
    <name evidence="9" type="ORF">MLI01_01180</name>
</gene>
<organism evidence="9 10">
    <name type="scientific">Microbacterium maritypicum</name>
    <name type="common">Microbacterium liquefaciens</name>
    <dbReference type="NCBI Taxonomy" id="33918"/>
    <lineage>
        <taxon>Bacteria</taxon>
        <taxon>Bacillati</taxon>
        <taxon>Actinomycetota</taxon>
        <taxon>Actinomycetes</taxon>
        <taxon>Micrococcales</taxon>
        <taxon>Microbacteriaceae</taxon>
        <taxon>Microbacterium</taxon>
    </lineage>
</organism>
<dbReference type="PANTHER" id="PTHR33406">
    <property type="entry name" value="MEMBRANE PROTEIN MJ1562-RELATED"/>
    <property type="match status" value="1"/>
</dbReference>
<protein>
    <recommendedName>
        <fullName evidence="8">Membrane transport protein MMPL domain-containing protein</fullName>
    </recommendedName>
</protein>
<feature type="transmembrane region" description="Helical" evidence="7">
    <location>
        <begin position="221"/>
        <end position="240"/>
    </location>
</feature>
<proteinExistence type="inferred from homology"/>
<dbReference type="PANTHER" id="PTHR33406:SF6">
    <property type="entry name" value="MEMBRANE PROTEIN YDGH-RELATED"/>
    <property type="match status" value="1"/>
</dbReference>
<keyword evidence="6 7" id="KW-0472">Membrane</keyword>
<comment type="similarity">
    <text evidence="2">Belongs to the resistance-nodulation-cell division (RND) (TC 2.A.6) family. MmpL subfamily.</text>
</comment>
<dbReference type="Proteomes" id="UP000317410">
    <property type="component" value="Unassembled WGS sequence"/>
</dbReference>
<evidence type="ECO:0000313" key="9">
    <source>
        <dbReference type="EMBL" id="GEC73973.1"/>
    </source>
</evidence>
<dbReference type="SUPFAM" id="SSF82866">
    <property type="entry name" value="Multidrug efflux transporter AcrB transmembrane domain"/>
    <property type="match status" value="1"/>
</dbReference>
<evidence type="ECO:0000313" key="10">
    <source>
        <dbReference type="Proteomes" id="UP000317410"/>
    </source>
</evidence>
<comment type="subcellular location">
    <subcellularLocation>
        <location evidence="1">Cell membrane</location>
        <topology evidence="1">Multi-pass membrane protein</topology>
    </subcellularLocation>
</comment>
<keyword evidence="3" id="KW-1003">Cell membrane</keyword>
<feature type="transmembrane region" description="Helical" evidence="7">
    <location>
        <begin position="196"/>
        <end position="215"/>
    </location>
</feature>
<dbReference type="AlphaFoldDB" id="A0A4Y4B5P6"/>
<dbReference type="EMBL" id="BJNQ01000001">
    <property type="protein sequence ID" value="GEC73973.1"/>
    <property type="molecule type" value="Genomic_DNA"/>
</dbReference>
<evidence type="ECO:0000256" key="4">
    <source>
        <dbReference type="ARBA" id="ARBA00022692"/>
    </source>
</evidence>
<evidence type="ECO:0000259" key="8">
    <source>
        <dbReference type="Pfam" id="PF03176"/>
    </source>
</evidence>
<evidence type="ECO:0000256" key="5">
    <source>
        <dbReference type="ARBA" id="ARBA00022989"/>
    </source>
</evidence>
<keyword evidence="5 7" id="KW-1133">Transmembrane helix</keyword>
<comment type="caution">
    <text evidence="9">The sequence shown here is derived from an EMBL/GenBank/DDBJ whole genome shotgun (WGS) entry which is preliminary data.</text>
</comment>
<keyword evidence="4 7" id="KW-0812">Transmembrane</keyword>
<feature type="transmembrane region" description="Helical" evidence="7">
    <location>
        <begin position="173"/>
        <end position="189"/>
    </location>
</feature>
<evidence type="ECO:0000256" key="6">
    <source>
        <dbReference type="ARBA" id="ARBA00023136"/>
    </source>
</evidence>
<dbReference type="InterPro" id="IPR050545">
    <property type="entry name" value="Mycobact_MmpL"/>
</dbReference>
<accession>A0A4Y4B5P6</accession>
<dbReference type="InterPro" id="IPR004869">
    <property type="entry name" value="MMPL_dom"/>
</dbReference>
<reference evidence="9 10" key="1">
    <citation type="submission" date="2019-06" db="EMBL/GenBank/DDBJ databases">
        <title>Whole genome shotgun sequence of Microbacterium liquefaciens NBRC 15037.</title>
        <authorList>
            <person name="Hosoyama A."/>
            <person name="Uohara A."/>
            <person name="Ohji S."/>
            <person name="Ichikawa N."/>
        </authorList>
    </citation>
    <scope>NUCLEOTIDE SEQUENCE [LARGE SCALE GENOMIC DNA]</scope>
    <source>
        <strain evidence="9 10">NBRC 15037</strain>
    </source>
</reference>
<feature type="domain" description="Membrane transport protein MMPL" evidence="8">
    <location>
        <begin position="46"/>
        <end position="238"/>
    </location>
</feature>
<dbReference type="GO" id="GO:0005886">
    <property type="term" value="C:plasma membrane"/>
    <property type="evidence" value="ECO:0007669"/>
    <property type="project" value="UniProtKB-SubCell"/>
</dbReference>
<evidence type="ECO:0000256" key="7">
    <source>
        <dbReference type="SAM" id="Phobius"/>
    </source>
</evidence>
<name>A0A4Y4B5P6_MICMQ</name>
<dbReference type="Pfam" id="PF03176">
    <property type="entry name" value="MMPL"/>
    <property type="match status" value="1"/>
</dbReference>
<evidence type="ECO:0000256" key="3">
    <source>
        <dbReference type="ARBA" id="ARBA00022475"/>
    </source>
</evidence>
<sequence length="253" mass="26257">MGALTRFLTSAKTSWIILVITALAATALFALAGSEESETAPSVGLPSSAESVKVDQLLEEFPSADATSALLVFASEDGVLDEKTLSLIDQKAFGDLAALALHGAVPPAQVSDDGTVALVVVPLEPEPDVAEQTARAQEIRDIAAADLEGVRVYLTGAEGFEVDIAAVFDGADFTLLLTTVIVVAVLLLITYRSPWLWIVPLVVIGLADALAGIVARQVASAVGIQLDASITGILSVLVSFGPGRCRRCDRGCD</sequence>
<evidence type="ECO:0000256" key="2">
    <source>
        <dbReference type="ARBA" id="ARBA00010157"/>
    </source>
</evidence>